<evidence type="ECO:0000256" key="4">
    <source>
        <dbReference type="ARBA" id="ARBA00023157"/>
    </source>
</evidence>
<sequence length="515" mass="57994">MDEPSQTWSVIKFPDEEAVSAVPSSWIVDGKKCYWPPYNKKLVRISIERNERPDIEKWQLFSCTGFRNNVYGYFETLIRKQNILQSTMLDICNRITNLENTRAVPQIDNVDSIFIVVENLPANTTADLESLEIYLGNEMNNAVKEISKLGGATIYEFIVRATQKLITNSFCGKEYSYEGKRKKNVFRNLKLNELLTITLLFQCNVFGVPLPKNTTLREKRELYDDNIIIPNNNCDCVCGMSNRQIRVLGGNVTQVNEFPWLAGISKNGEFLCGATVLTRKHLLTAAHCVVGLNYRSMSIAFGDHDRKDKDRFKNIQVKTIKKVLAHKLFDKGSYNNDIAIIELDSPLNFDSKVQPACLPNSGLQQIQFMGHCQTHRYVSALTDYSGQWAVVAGWGRTAEKAEVSTILKKIVVPVWSKKDCYNSGYGEDRLSENMFCAGFEEGKIDACQGDSGGPLHVKSQGGIMNVIGIVSWGRGCGRPGLPGIYTKVVNYLDWILEKLNGECLCPPPNQNPRRV</sequence>
<accession>A0AAN7SQ52</accession>
<dbReference type="PANTHER" id="PTHR24252:SF7">
    <property type="entry name" value="HYALIN"/>
    <property type="match status" value="1"/>
</dbReference>
<evidence type="ECO:0000259" key="6">
    <source>
        <dbReference type="PROSITE" id="PS50240"/>
    </source>
</evidence>
<dbReference type="PROSITE" id="PS50240">
    <property type="entry name" value="TRYPSIN_DOM"/>
    <property type="match status" value="1"/>
</dbReference>
<evidence type="ECO:0000313" key="7">
    <source>
        <dbReference type="EMBL" id="KAK4882898.1"/>
    </source>
</evidence>
<keyword evidence="3 5" id="KW-0720">Serine protease</keyword>
<proteinExistence type="predicted"/>
<dbReference type="EMBL" id="JARPUR010000002">
    <property type="protein sequence ID" value="KAK4882898.1"/>
    <property type="molecule type" value="Genomic_DNA"/>
</dbReference>
<dbReference type="FunFam" id="2.40.10.10:FF:000006">
    <property type="entry name" value="Serine proteinase stubble"/>
    <property type="match status" value="1"/>
</dbReference>
<dbReference type="Pfam" id="PF00089">
    <property type="entry name" value="Trypsin"/>
    <property type="match status" value="1"/>
</dbReference>
<dbReference type="InterPro" id="IPR001314">
    <property type="entry name" value="Peptidase_S1A"/>
</dbReference>
<dbReference type="GO" id="GO:0006508">
    <property type="term" value="P:proteolysis"/>
    <property type="evidence" value="ECO:0007669"/>
    <property type="project" value="UniProtKB-KW"/>
</dbReference>
<evidence type="ECO:0000256" key="5">
    <source>
        <dbReference type="RuleBase" id="RU363034"/>
    </source>
</evidence>
<dbReference type="AlphaFoldDB" id="A0AAN7SQ52"/>
<dbReference type="PANTHER" id="PTHR24252">
    <property type="entry name" value="ACROSIN-RELATED"/>
    <property type="match status" value="1"/>
</dbReference>
<name>A0AAN7SQ52_9COLE</name>
<dbReference type="Proteomes" id="UP001353858">
    <property type="component" value="Unassembled WGS sequence"/>
</dbReference>
<keyword evidence="2 5" id="KW-0378">Hydrolase</keyword>
<dbReference type="InterPro" id="IPR033116">
    <property type="entry name" value="TRYPSIN_SER"/>
</dbReference>
<evidence type="ECO:0000256" key="2">
    <source>
        <dbReference type="ARBA" id="ARBA00022801"/>
    </source>
</evidence>
<gene>
    <name evidence="7" type="ORF">RN001_006217</name>
</gene>
<dbReference type="PRINTS" id="PR00722">
    <property type="entry name" value="CHYMOTRYPSIN"/>
</dbReference>
<reference evidence="8" key="1">
    <citation type="submission" date="2023-01" db="EMBL/GenBank/DDBJ databases">
        <title>Key to firefly adult light organ development and bioluminescence: homeobox transcription factors regulate luciferase expression and transportation to peroxisome.</title>
        <authorList>
            <person name="Fu X."/>
        </authorList>
    </citation>
    <scope>NUCLEOTIDE SEQUENCE [LARGE SCALE GENOMIC DNA]</scope>
</reference>
<evidence type="ECO:0000256" key="1">
    <source>
        <dbReference type="ARBA" id="ARBA00022670"/>
    </source>
</evidence>
<dbReference type="InterPro" id="IPR018114">
    <property type="entry name" value="TRYPSIN_HIS"/>
</dbReference>
<keyword evidence="4" id="KW-1015">Disulfide bond</keyword>
<dbReference type="PROSITE" id="PS00134">
    <property type="entry name" value="TRYPSIN_HIS"/>
    <property type="match status" value="1"/>
</dbReference>
<dbReference type="PROSITE" id="PS00135">
    <property type="entry name" value="TRYPSIN_SER"/>
    <property type="match status" value="1"/>
</dbReference>
<keyword evidence="8" id="KW-1185">Reference proteome</keyword>
<evidence type="ECO:0000313" key="8">
    <source>
        <dbReference type="Proteomes" id="UP001353858"/>
    </source>
</evidence>
<feature type="domain" description="Peptidase S1" evidence="6">
    <location>
        <begin position="247"/>
        <end position="500"/>
    </location>
</feature>
<protein>
    <recommendedName>
        <fullName evidence="6">Peptidase S1 domain-containing protein</fullName>
    </recommendedName>
</protein>
<evidence type="ECO:0000256" key="3">
    <source>
        <dbReference type="ARBA" id="ARBA00022825"/>
    </source>
</evidence>
<dbReference type="SMART" id="SM00020">
    <property type="entry name" value="Tryp_SPc"/>
    <property type="match status" value="1"/>
</dbReference>
<comment type="caution">
    <text evidence="7">The sequence shown here is derived from an EMBL/GenBank/DDBJ whole genome shotgun (WGS) entry which is preliminary data.</text>
</comment>
<keyword evidence="1 5" id="KW-0645">Protease</keyword>
<dbReference type="InterPro" id="IPR043504">
    <property type="entry name" value="Peptidase_S1_PA_chymotrypsin"/>
</dbReference>
<dbReference type="Gene3D" id="2.40.10.10">
    <property type="entry name" value="Trypsin-like serine proteases"/>
    <property type="match status" value="1"/>
</dbReference>
<dbReference type="InterPro" id="IPR009003">
    <property type="entry name" value="Peptidase_S1_PA"/>
</dbReference>
<organism evidence="7 8">
    <name type="scientific">Aquatica leii</name>
    <dbReference type="NCBI Taxonomy" id="1421715"/>
    <lineage>
        <taxon>Eukaryota</taxon>
        <taxon>Metazoa</taxon>
        <taxon>Ecdysozoa</taxon>
        <taxon>Arthropoda</taxon>
        <taxon>Hexapoda</taxon>
        <taxon>Insecta</taxon>
        <taxon>Pterygota</taxon>
        <taxon>Neoptera</taxon>
        <taxon>Endopterygota</taxon>
        <taxon>Coleoptera</taxon>
        <taxon>Polyphaga</taxon>
        <taxon>Elateriformia</taxon>
        <taxon>Elateroidea</taxon>
        <taxon>Lampyridae</taxon>
        <taxon>Luciolinae</taxon>
        <taxon>Aquatica</taxon>
    </lineage>
</organism>
<dbReference type="InterPro" id="IPR001254">
    <property type="entry name" value="Trypsin_dom"/>
</dbReference>
<dbReference type="GO" id="GO:0004252">
    <property type="term" value="F:serine-type endopeptidase activity"/>
    <property type="evidence" value="ECO:0007669"/>
    <property type="project" value="InterPro"/>
</dbReference>
<dbReference type="SUPFAM" id="SSF50494">
    <property type="entry name" value="Trypsin-like serine proteases"/>
    <property type="match status" value="1"/>
</dbReference>
<dbReference type="CDD" id="cd00190">
    <property type="entry name" value="Tryp_SPc"/>
    <property type="match status" value="1"/>
</dbReference>